<proteinExistence type="inferred from homology"/>
<dbReference type="Proteomes" id="UP000030752">
    <property type="component" value="Unassembled WGS sequence"/>
</dbReference>
<dbReference type="Gene3D" id="2.60.120.330">
    <property type="entry name" value="B-lactam Antibiotic, Isopenicillin N Synthase, Chain"/>
    <property type="match status" value="1"/>
</dbReference>
<keyword evidence="2" id="KW-0408">Iron</keyword>
<keyword evidence="2" id="KW-0479">Metal-binding</keyword>
<dbReference type="InterPro" id="IPR026992">
    <property type="entry name" value="DIOX_N"/>
</dbReference>
<dbReference type="InterPro" id="IPR050231">
    <property type="entry name" value="Iron_ascorbate_oxido_reductase"/>
</dbReference>
<dbReference type="HOGENOM" id="CLU_010119_6_1_1"/>
<evidence type="ECO:0000313" key="4">
    <source>
        <dbReference type="EMBL" id="ETN40348.1"/>
    </source>
</evidence>
<reference evidence="4 5" key="1">
    <citation type="submission" date="2013-03" db="EMBL/GenBank/DDBJ databases">
        <title>The Genome Sequence of Phialophora europaea CBS 101466.</title>
        <authorList>
            <consortium name="The Broad Institute Genomics Platform"/>
            <person name="Cuomo C."/>
            <person name="de Hoog S."/>
            <person name="Gorbushina A."/>
            <person name="Walker B."/>
            <person name="Young S.K."/>
            <person name="Zeng Q."/>
            <person name="Gargeya S."/>
            <person name="Fitzgerald M."/>
            <person name="Haas B."/>
            <person name="Abouelleil A."/>
            <person name="Allen A.W."/>
            <person name="Alvarado L."/>
            <person name="Arachchi H.M."/>
            <person name="Berlin A.M."/>
            <person name="Chapman S.B."/>
            <person name="Gainer-Dewar J."/>
            <person name="Goldberg J."/>
            <person name="Griggs A."/>
            <person name="Gujja S."/>
            <person name="Hansen M."/>
            <person name="Howarth C."/>
            <person name="Imamovic A."/>
            <person name="Ireland A."/>
            <person name="Larimer J."/>
            <person name="McCowan C."/>
            <person name="Murphy C."/>
            <person name="Pearson M."/>
            <person name="Poon T.W."/>
            <person name="Priest M."/>
            <person name="Roberts A."/>
            <person name="Saif S."/>
            <person name="Shea T."/>
            <person name="Sisk P."/>
            <person name="Sykes S."/>
            <person name="Wortman J."/>
            <person name="Nusbaum C."/>
            <person name="Birren B."/>
        </authorList>
    </citation>
    <scope>NUCLEOTIDE SEQUENCE [LARGE SCALE GENOMIC DNA]</scope>
    <source>
        <strain evidence="4 5">CBS 101466</strain>
    </source>
</reference>
<keyword evidence="2" id="KW-0560">Oxidoreductase</keyword>
<dbReference type="PANTHER" id="PTHR47990">
    <property type="entry name" value="2-OXOGLUTARATE (2OG) AND FE(II)-DEPENDENT OXYGENASE SUPERFAMILY PROTEIN-RELATED"/>
    <property type="match status" value="1"/>
</dbReference>
<protein>
    <recommendedName>
        <fullName evidence="3">Fe2OG dioxygenase domain-containing protein</fullName>
    </recommendedName>
</protein>
<keyword evidence="5" id="KW-1185">Reference proteome</keyword>
<name>W2RX34_CYPE1</name>
<dbReference type="Pfam" id="PF14226">
    <property type="entry name" value="DIOX_N"/>
    <property type="match status" value="1"/>
</dbReference>
<evidence type="ECO:0000313" key="5">
    <source>
        <dbReference type="Proteomes" id="UP000030752"/>
    </source>
</evidence>
<sequence>MIARSDESVIPVIDLEPIRTGKAEEARATGKKVFEAFRDVGFAYIKNHGIPQDDVDEAFRWSSRFFELPQPDKDLAPHPPEGWYHRGYSGIGREKVVQMVYDKAAIAELRKAPDFKESFELGREDDEHTPNIWVPEEVLPGFRNYMTTFYATCYNATLDLLKAIELGMGLPEGFLRDYHTKQDNQLRLLHYPPVEAELLRGGKLERIAAHSDFGTMTLLFQDAVGGLEVEDVHEKGVFNPAPYIPGTIVVNIGDFLQRWSNDILKSTLHRVRAPPMVDGMTKARYSMPYFVTADRDKTIDCLPGCWSETKPKKYEAINANEYIEMRLNATY</sequence>
<dbReference type="GeneID" id="19971964"/>
<dbReference type="VEuPathDB" id="FungiDB:HMPREF1541_04625"/>
<dbReference type="GO" id="GO:0044283">
    <property type="term" value="P:small molecule biosynthetic process"/>
    <property type="evidence" value="ECO:0007669"/>
    <property type="project" value="UniProtKB-ARBA"/>
</dbReference>
<dbReference type="AlphaFoldDB" id="W2RX34"/>
<dbReference type="PRINTS" id="PR00682">
    <property type="entry name" value="IPNSYNTHASE"/>
</dbReference>
<dbReference type="InParanoid" id="W2RX34"/>
<dbReference type="SUPFAM" id="SSF51197">
    <property type="entry name" value="Clavaminate synthase-like"/>
    <property type="match status" value="1"/>
</dbReference>
<dbReference type="FunFam" id="2.60.120.330:FF:000038">
    <property type="entry name" value="Si:dkey-10o6.2"/>
    <property type="match status" value="1"/>
</dbReference>
<dbReference type="GO" id="GO:0046872">
    <property type="term" value="F:metal ion binding"/>
    <property type="evidence" value="ECO:0007669"/>
    <property type="project" value="UniProtKB-KW"/>
</dbReference>
<dbReference type="InterPro" id="IPR005123">
    <property type="entry name" value="Oxoglu/Fe-dep_dioxygenase_dom"/>
</dbReference>
<dbReference type="STRING" id="1220924.W2RX34"/>
<dbReference type="eggNOG" id="KOG0143">
    <property type="taxonomic scope" value="Eukaryota"/>
</dbReference>
<gene>
    <name evidence="4" type="ORF">HMPREF1541_04625</name>
</gene>
<comment type="similarity">
    <text evidence="1 2">Belongs to the iron/ascorbate-dependent oxidoreductase family.</text>
</comment>
<dbReference type="EMBL" id="KB822720">
    <property type="protein sequence ID" value="ETN40348.1"/>
    <property type="molecule type" value="Genomic_DNA"/>
</dbReference>
<dbReference type="OrthoDB" id="288590at2759"/>
<evidence type="ECO:0000256" key="2">
    <source>
        <dbReference type="RuleBase" id="RU003682"/>
    </source>
</evidence>
<dbReference type="InterPro" id="IPR044861">
    <property type="entry name" value="IPNS-like_FE2OG_OXY"/>
</dbReference>
<dbReference type="PROSITE" id="PS51471">
    <property type="entry name" value="FE2OG_OXY"/>
    <property type="match status" value="1"/>
</dbReference>
<dbReference type="InterPro" id="IPR027443">
    <property type="entry name" value="IPNS-like_sf"/>
</dbReference>
<accession>W2RX34</accession>
<feature type="domain" description="Fe2OG dioxygenase" evidence="3">
    <location>
        <begin position="182"/>
        <end position="293"/>
    </location>
</feature>
<evidence type="ECO:0000256" key="1">
    <source>
        <dbReference type="ARBA" id="ARBA00008056"/>
    </source>
</evidence>
<dbReference type="Pfam" id="PF03171">
    <property type="entry name" value="2OG-FeII_Oxy"/>
    <property type="match status" value="1"/>
</dbReference>
<dbReference type="RefSeq" id="XP_008717191.1">
    <property type="nucleotide sequence ID" value="XM_008718969.1"/>
</dbReference>
<evidence type="ECO:0000259" key="3">
    <source>
        <dbReference type="PROSITE" id="PS51471"/>
    </source>
</evidence>
<organism evidence="4 5">
    <name type="scientific">Cyphellophora europaea (strain CBS 101466)</name>
    <name type="common">Phialophora europaea</name>
    <dbReference type="NCBI Taxonomy" id="1220924"/>
    <lineage>
        <taxon>Eukaryota</taxon>
        <taxon>Fungi</taxon>
        <taxon>Dikarya</taxon>
        <taxon>Ascomycota</taxon>
        <taxon>Pezizomycotina</taxon>
        <taxon>Eurotiomycetes</taxon>
        <taxon>Chaetothyriomycetidae</taxon>
        <taxon>Chaetothyriales</taxon>
        <taxon>Cyphellophoraceae</taxon>
        <taxon>Cyphellophora</taxon>
    </lineage>
</organism>
<dbReference type="GO" id="GO:0016491">
    <property type="term" value="F:oxidoreductase activity"/>
    <property type="evidence" value="ECO:0007669"/>
    <property type="project" value="UniProtKB-KW"/>
</dbReference>